<dbReference type="GO" id="GO:0051603">
    <property type="term" value="P:proteolysis involved in protein catabolic process"/>
    <property type="evidence" value="ECO:0007669"/>
    <property type="project" value="TreeGrafter"/>
</dbReference>
<dbReference type="EMBL" id="KZ002675">
    <property type="protein sequence ID" value="PIO14033.1"/>
    <property type="molecule type" value="Genomic_DNA"/>
</dbReference>
<proteinExistence type="inferred from homology"/>
<evidence type="ECO:0000313" key="3">
    <source>
        <dbReference type="Proteomes" id="UP000228934"/>
    </source>
</evidence>
<dbReference type="PANTHER" id="PTHR12000:SF42">
    <property type="entry name" value="LEGUMAIN"/>
    <property type="match status" value="1"/>
</dbReference>
<comment type="similarity">
    <text evidence="1">Belongs to the peptidase C13 family.</text>
</comment>
<dbReference type="Proteomes" id="UP000228934">
    <property type="component" value="Unassembled WGS sequence"/>
</dbReference>
<dbReference type="GO" id="GO:0005773">
    <property type="term" value="C:vacuole"/>
    <property type="evidence" value="ECO:0007669"/>
    <property type="project" value="GOC"/>
</dbReference>
<keyword evidence="3" id="KW-1185">Reference proteome</keyword>
<dbReference type="PANTHER" id="PTHR12000">
    <property type="entry name" value="HEMOGLOBINASE FAMILY MEMBER"/>
    <property type="match status" value="1"/>
</dbReference>
<dbReference type="PRINTS" id="PR00776">
    <property type="entry name" value="HEMOGLOBNASE"/>
</dbReference>
<dbReference type="AlphaFoldDB" id="A0A2G9QG45"/>
<protein>
    <submittedName>
        <fullName evidence="2">Uncharacterized protein</fullName>
    </submittedName>
</protein>
<dbReference type="OrthoDB" id="192611at2759"/>
<gene>
    <name evidence="2" type="ORF">AB205_0064950</name>
</gene>
<reference evidence="3" key="1">
    <citation type="journal article" date="2017" name="Nat. Commun.">
        <title>The North American bullfrog draft genome provides insight into hormonal regulation of long noncoding RNA.</title>
        <authorList>
            <person name="Hammond S.A."/>
            <person name="Warren R.L."/>
            <person name="Vandervalk B.P."/>
            <person name="Kucuk E."/>
            <person name="Khan H."/>
            <person name="Gibb E.A."/>
            <person name="Pandoh P."/>
            <person name="Kirk H."/>
            <person name="Zhao Y."/>
            <person name="Jones M."/>
            <person name="Mungall A.J."/>
            <person name="Coope R."/>
            <person name="Pleasance S."/>
            <person name="Moore R.A."/>
            <person name="Holt R.A."/>
            <person name="Round J.M."/>
            <person name="Ohora S."/>
            <person name="Walle B.V."/>
            <person name="Veldhoen N."/>
            <person name="Helbing C.C."/>
            <person name="Birol I."/>
        </authorList>
    </citation>
    <scope>NUCLEOTIDE SEQUENCE [LARGE SCALE GENOMIC DNA]</scope>
</reference>
<organism evidence="2 3">
    <name type="scientific">Aquarana catesbeiana</name>
    <name type="common">American bullfrog</name>
    <name type="synonym">Rana catesbeiana</name>
    <dbReference type="NCBI Taxonomy" id="8400"/>
    <lineage>
        <taxon>Eukaryota</taxon>
        <taxon>Metazoa</taxon>
        <taxon>Chordata</taxon>
        <taxon>Craniata</taxon>
        <taxon>Vertebrata</taxon>
        <taxon>Euteleostomi</taxon>
        <taxon>Amphibia</taxon>
        <taxon>Batrachia</taxon>
        <taxon>Anura</taxon>
        <taxon>Neobatrachia</taxon>
        <taxon>Ranoidea</taxon>
        <taxon>Ranidae</taxon>
        <taxon>Aquarana</taxon>
    </lineage>
</organism>
<dbReference type="GO" id="GO:0004197">
    <property type="term" value="F:cysteine-type endopeptidase activity"/>
    <property type="evidence" value="ECO:0007669"/>
    <property type="project" value="TreeGrafter"/>
</dbReference>
<name>A0A2G9QG45_AQUCT</name>
<dbReference type="GO" id="GO:0006624">
    <property type="term" value="P:vacuolar protein processing"/>
    <property type="evidence" value="ECO:0007669"/>
    <property type="project" value="TreeGrafter"/>
</dbReference>
<dbReference type="Pfam" id="PF01650">
    <property type="entry name" value="Peptidase_C13"/>
    <property type="match status" value="2"/>
</dbReference>
<dbReference type="Gene3D" id="3.40.50.1460">
    <property type="match status" value="2"/>
</dbReference>
<evidence type="ECO:0000256" key="1">
    <source>
        <dbReference type="ARBA" id="ARBA00009941"/>
    </source>
</evidence>
<sequence>MGCSDKWGGSTGWVLVAGSNGWYNYRHQADVCHANQILKKNGILDEQIVVMYKNIANNEENPTKDIIINRLSRTDVYAGVLKDYIKEFETLHKQFLLVTQHTNTSHVIHYGNKTISKRKVSQFQGCAKQWPLA</sequence>
<accession>A0A2G9QG45</accession>
<dbReference type="InterPro" id="IPR001096">
    <property type="entry name" value="Peptidase_C13"/>
</dbReference>
<evidence type="ECO:0000313" key="2">
    <source>
        <dbReference type="EMBL" id="PIO14033.1"/>
    </source>
</evidence>